<keyword evidence="1" id="KW-0732">Signal</keyword>
<proteinExistence type="predicted"/>
<dbReference type="RefSeq" id="WP_139177799.1">
    <property type="nucleotide sequence ID" value="NZ_FNTX01000002.1"/>
</dbReference>
<evidence type="ECO:0000313" key="3">
    <source>
        <dbReference type="Proteomes" id="UP000199220"/>
    </source>
</evidence>
<protein>
    <submittedName>
        <fullName evidence="2">Carbohydrate ABC transporter substrate-binding protein, CUT1 family</fullName>
    </submittedName>
</protein>
<dbReference type="PROSITE" id="PS51257">
    <property type="entry name" value="PROKAR_LIPOPROTEIN"/>
    <property type="match status" value="1"/>
</dbReference>
<keyword evidence="3" id="KW-1185">Reference proteome</keyword>
<dbReference type="STRING" id="648782.SAMN04488554_3177"/>
<accession>A0A1H5M6H0</accession>
<dbReference type="EMBL" id="FNTX01000002">
    <property type="protein sequence ID" value="SEE84840.1"/>
    <property type="molecule type" value="Genomic_DNA"/>
</dbReference>
<evidence type="ECO:0000313" key="2">
    <source>
        <dbReference type="EMBL" id="SEE84840.1"/>
    </source>
</evidence>
<dbReference type="Gene3D" id="3.40.190.10">
    <property type="entry name" value="Periplasmic binding protein-like II"/>
    <property type="match status" value="2"/>
</dbReference>
<dbReference type="Pfam" id="PF01547">
    <property type="entry name" value="SBP_bac_1"/>
    <property type="match status" value="1"/>
</dbReference>
<dbReference type="PANTHER" id="PTHR43649">
    <property type="entry name" value="ARABINOSE-BINDING PROTEIN-RELATED"/>
    <property type="match status" value="1"/>
</dbReference>
<dbReference type="InterPro" id="IPR006059">
    <property type="entry name" value="SBP"/>
</dbReference>
<organism evidence="2 3">
    <name type="scientific">Ruania alba</name>
    <dbReference type="NCBI Taxonomy" id="648782"/>
    <lineage>
        <taxon>Bacteria</taxon>
        <taxon>Bacillati</taxon>
        <taxon>Actinomycetota</taxon>
        <taxon>Actinomycetes</taxon>
        <taxon>Micrococcales</taxon>
        <taxon>Ruaniaceae</taxon>
        <taxon>Ruania</taxon>
    </lineage>
</organism>
<sequence length="432" mass="46031">MRRTTTIAAAVTLTFGLAACTGTSGAPESTGGDDTNAGNTGDVTIRYLVEQLEDADAEERLRARLDEFEAQNPGIAVDLSSMPFDTMRTVLQTQLRSGDAPDVISWGSGPSFGGALADAGLLYDLSDAYEEYGWEVYDFAQERVTTDDGVIYGIPGEMETIGLFYNKGIFDELGLSEPQNLNDLRETAGAIAEAGYMPFALSDQEGWQGGHQLSIALSSAVGSDGANALIEGERPWNSPEVVDAITVWDEFQEAEYLTPFPTSVTYDSGNALFFSGEAAMMPMGSWLVDGITANADFEAGYIPFPAPDGPGIYSAGLGSGPMIAAETEYPEESLALLDFLASSEHGRWMVENLNVIPPFPADLEGVDVSPLFSQVLADVEEFGAGTGDFGVNIDVLMSDAFNEAMFDGMQAIYTDQATPAEVADQLEEAAQQ</sequence>
<dbReference type="AlphaFoldDB" id="A0A1H5M6H0"/>
<gene>
    <name evidence="2" type="ORF">SAMN04488554_3177</name>
</gene>
<dbReference type="Proteomes" id="UP000199220">
    <property type="component" value="Unassembled WGS sequence"/>
</dbReference>
<evidence type="ECO:0000256" key="1">
    <source>
        <dbReference type="SAM" id="SignalP"/>
    </source>
</evidence>
<feature type="signal peptide" evidence="1">
    <location>
        <begin position="1"/>
        <end position="26"/>
    </location>
</feature>
<reference evidence="3" key="1">
    <citation type="submission" date="2016-10" db="EMBL/GenBank/DDBJ databases">
        <authorList>
            <person name="Varghese N."/>
            <person name="Submissions S."/>
        </authorList>
    </citation>
    <scope>NUCLEOTIDE SEQUENCE [LARGE SCALE GENOMIC DNA]</scope>
    <source>
        <strain evidence="3">DSM 21368</strain>
    </source>
</reference>
<dbReference type="InterPro" id="IPR050490">
    <property type="entry name" value="Bact_solute-bd_prot1"/>
</dbReference>
<dbReference type="OrthoDB" id="358201at2"/>
<name>A0A1H5M6H0_9MICO</name>
<feature type="chain" id="PRO_5011496767" evidence="1">
    <location>
        <begin position="27"/>
        <end position="432"/>
    </location>
</feature>
<dbReference type="SUPFAM" id="SSF53850">
    <property type="entry name" value="Periplasmic binding protein-like II"/>
    <property type="match status" value="1"/>
</dbReference>